<proteinExistence type="predicted"/>
<feature type="region of interest" description="Disordered" evidence="1">
    <location>
        <begin position="73"/>
        <end position="96"/>
    </location>
</feature>
<evidence type="ECO:0000256" key="1">
    <source>
        <dbReference type="SAM" id="MobiDB-lite"/>
    </source>
</evidence>
<sequence>MSIQTAKTIQAKYDVLHHQKRIQELANCHSHFDKRLLAESKAIVANPCTGYRSVDLSNTAYLAELDAFKSSINKQHNSKGNTNDERIPNSAKRITR</sequence>
<dbReference type="RefSeq" id="WP_150141273.1">
    <property type="nucleotide sequence ID" value="NZ_VTXP01000015.1"/>
</dbReference>
<gene>
    <name evidence="2" type="ORF">F0238_21040</name>
</gene>
<accession>A0AAP6ZTT6</accession>
<protein>
    <submittedName>
        <fullName evidence="2">Uncharacterized protein</fullName>
    </submittedName>
</protein>
<organism evidence="2 3">
    <name type="scientific">Vibrio coralliilyticus</name>
    <dbReference type="NCBI Taxonomy" id="190893"/>
    <lineage>
        <taxon>Bacteria</taxon>
        <taxon>Pseudomonadati</taxon>
        <taxon>Pseudomonadota</taxon>
        <taxon>Gammaproteobacteria</taxon>
        <taxon>Vibrionales</taxon>
        <taxon>Vibrionaceae</taxon>
        <taxon>Vibrio</taxon>
    </lineage>
</organism>
<evidence type="ECO:0000313" key="3">
    <source>
        <dbReference type="Proteomes" id="UP000576645"/>
    </source>
</evidence>
<dbReference type="Proteomes" id="UP000576645">
    <property type="component" value="Unassembled WGS sequence"/>
</dbReference>
<dbReference type="AlphaFoldDB" id="A0AAP6ZTT6"/>
<comment type="caution">
    <text evidence="2">The sequence shown here is derived from an EMBL/GenBank/DDBJ whole genome shotgun (WGS) entry which is preliminary data.</text>
</comment>
<evidence type="ECO:0000313" key="2">
    <source>
        <dbReference type="EMBL" id="NOJ25213.1"/>
    </source>
</evidence>
<name>A0AAP6ZTT6_9VIBR</name>
<dbReference type="EMBL" id="VTXP01000015">
    <property type="protein sequence ID" value="NOJ25213.1"/>
    <property type="molecule type" value="Genomic_DNA"/>
</dbReference>
<reference evidence="2 3" key="1">
    <citation type="submission" date="2019-09" db="EMBL/GenBank/DDBJ databases">
        <title>Draft genome sequencing and comparative genomics of hatchery-associated Vibrios.</title>
        <authorList>
            <person name="Kehlet-Delgado H."/>
            <person name="Mueller R.S."/>
        </authorList>
    </citation>
    <scope>NUCLEOTIDE SEQUENCE [LARGE SCALE GENOMIC DNA]</scope>
    <source>
        <strain evidence="2 3">09-121-3</strain>
    </source>
</reference>